<dbReference type="NCBIfam" id="TIGR01140">
    <property type="entry name" value="L_thr_O3P_dcar"/>
    <property type="match status" value="1"/>
</dbReference>
<keyword evidence="5" id="KW-0169">Cobalamin biosynthesis</keyword>
<comment type="catalytic activity">
    <reaction evidence="9">
        <text>O-phospho-L-threonine + H(+) = (R)-1-aminopropan-2-yl phosphate + CO2</text>
        <dbReference type="Rhea" id="RHEA:11492"/>
        <dbReference type="ChEBI" id="CHEBI:15378"/>
        <dbReference type="ChEBI" id="CHEBI:16526"/>
        <dbReference type="ChEBI" id="CHEBI:58563"/>
        <dbReference type="ChEBI" id="CHEBI:58675"/>
        <dbReference type="EC" id="4.1.1.81"/>
    </reaction>
</comment>
<evidence type="ECO:0000256" key="2">
    <source>
        <dbReference type="ARBA" id="ARBA00003444"/>
    </source>
</evidence>
<evidence type="ECO:0000256" key="5">
    <source>
        <dbReference type="ARBA" id="ARBA00022573"/>
    </source>
</evidence>
<dbReference type="Gene3D" id="3.90.1150.10">
    <property type="entry name" value="Aspartate Aminotransferase, domain 1"/>
    <property type="match status" value="1"/>
</dbReference>
<gene>
    <name evidence="11" type="ORF">MNBD_GAMMA22-1311</name>
</gene>
<evidence type="ECO:0000256" key="6">
    <source>
        <dbReference type="ARBA" id="ARBA00022898"/>
    </source>
</evidence>
<dbReference type="UniPathway" id="UPA00148"/>
<evidence type="ECO:0000256" key="1">
    <source>
        <dbReference type="ARBA" id="ARBA00001933"/>
    </source>
</evidence>
<comment type="cofactor">
    <cofactor evidence="1">
        <name>pyridoxal 5'-phosphate</name>
        <dbReference type="ChEBI" id="CHEBI:597326"/>
    </cofactor>
</comment>
<sequence>MNTIINIKELNESHCHGGQLNSAVNKYNIPKSEWLDLSTGINPNSYPISDIPVSVWHRLPENDDDLLRNAANYYQCKSVIAVAGSQVAIQLIPSLFSKATVGLIQPGYYEHAKHWAEHNHTVVKFQHKLSHNNNFSLIDDINKKINTLDVLVIINPNNPTGVCFNKQQLIQWHEILIKRNAYLIIDEAFMDTDQSNTLLSAELLPNLIVLRSLGKFFGLAGIRVGFVFSNKKILDKISKLQGPWPISGPSRWLASKALADTSWQNITRINLYENSKKLKSLLSHHNLIPSGGSNLFQWVKTEHAELIFNKLNQNAILTRLFKNPSSLRFGLPKNELQWKKLDDSLERICVNLIIE</sequence>
<dbReference type="Pfam" id="PF00155">
    <property type="entry name" value="Aminotran_1_2"/>
    <property type="match status" value="1"/>
</dbReference>
<reference evidence="11" key="1">
    <citation type="submission" date="2018-06" db="EMBL/GenBank/DDBJ databases">
        <authorList>
            <person name="Zhirakovskaya E."/>
        </authorList>
    </citation>
    <scope>NUCLEOTIDE SEQUENCE</scope>
</reference>
<evidence type="ECO:0000256" key="4">
    <source>
        <dbReference type="ARBA" id="ARBA00012285"/>
    </source>
</evidence>
<dbReference type="GO" id="GO:0030170">
    <property type="term" value="F:pyridoxal phosphate binding"/>
    <property type="evidence" value="ECO:0007669"/>
    <property type="project" value="InterPro"/>
</dbReference>
<dbReference type="Gene3D" id="3.40.640.10">
    <property type="entry name" value="Type I PLP-dependent aspartate aminotransferase-like (Major domain)"/>
    <property type="match status" value="1"/>
</dbReference>
<name>A0A3B0ZYW0_9ZZZZ</name>
<feature type="domain" description="Aminotransferase class I/classII large" evidence="10">
    <location>
        <begin position="65"/>
        <end position="329"/>
    </location>
</feature>
<dbReference type="EMBL" id="UOFS01000039">
    <property type="protein sequence ID" value="VAW98738.1"/>
    <property type="molecule type" value="Genomic_DNA"/>
</dbReference>
<dbReference type="InterPro" id="IPR004838">
    <property type="entry name" value="NHTrfase_class1_PyrdxlP-BS"/>
</dbReference>
<organism evidence="11">
    <name type="scientific">hydrothermal vent metagenome</name>
    <dbReference type="NCBI Taxonomy" id="652676"/>
    <lineage>
        <taxon>unclassified sequences</taxon>
        <taxon>metagenomes</taxon>
        <taxon>ecological metagenomes</taxon>
    </lineage>
</organism>
<evidence type="ECO:0000256" key="8">
    <source>
        <dbReference type="ARBA" id="ARBA00029996"/>
    </source>
</evidence>
<dbReference type="InterPro" id="IPR005860">
    <property type="entry name" value="CobD"/>
</dbReference>
<dbReference type="PROSITE" id="PS00105">
    <property type="entry name" value="AA_TRANSFER_CLASS_1"/>
    <property type="match status" value="1"/>
</dbReference>
<proteinExistence type="predicted"/>
<dbReference type="CDD" id="cd00609">
    <property type="entry name" value="AAT_like"/>
    <property type="match status" value="1"/>
</dbReference>
<evidence type="ECO:0000256" key="9">
    <source>
        <dbReference type="ARBA" id="ARBA00048531"/>
    </source>
</evidence>
<dbReference type="InterPro" id="IPR004839">
    <property type="entry name" value="Aminotransferase_I/II_large"/>
</dbReference>
<keyword evidence="7 11" id="KW-0456">Lyase</keyword>
<dbReference type="AlphaFoldDB" id="A0A3B0ZYW0"/>
<dbReference type="PANTHER" id="PTHR42885:SF1">
    <property type="entry name" value="THREONINE-PHOSPHATE DECARBOXYLASE"/>
    <property type="match status" value="1"/>
</dbReference>
<protein>
    <recommendedName>
        <fullName evidence="4">threonine-phosphate decarboxylase</fullName>
        <ecNumber evidence="4">4.1.1.81</ecNumber>
    </recommendedName>
    <alternativeName>
        <fullName evidence="8">L-threonine-O-3-phosphate decarboxylase</fullName>
    </alternativeName>
</protein>
<evidence type="ECO:0000313" key="11">
    <source>
        <dbReference type="EMBL" id="VAW98738.1"/>
    </source>
</evidence>
<accession>A0A3B0ZYW0</accession>
<dbReference type="EC" id="4.1.1.81" evidence="4"/>
<dbReference type="GO" id="GO:0048472">
    <property type="term" value="F:threonine-phosphate decarboxylase activity"/>
    <property type="evidence" value="ECO:0007669"/>
    <property type="project" value="UniProtKB-EC"/>
</dbReference>
<comment type="function">
    <text evidence="2">Decarboxylates L-threonine-O-3-phosphate to yield (R)-1-amino-2-propanol O-2-phosphate, the precursor for the linkage between the nucleotide loop and the corrin ring in cobalamin.</text>
</comment>
<dbReference type="InterPro" id="IPR015424">
    <property type="entry name" value="PyrdxlP-dep_Trfase"/>
</dbReference>
<dbReference type="GO" id="GO:0009236">
    <property type="term" value="P:cobalamin biosynthetic process"/>
    <property type="evidence" value="ECO:0007669"/>
    <property type="project" value="UniProtKB-UniPathway"/>
</dbReference>
<dbReference type="SUPFAM" id="SSF53383">
    <property type="entry name" value="PLP-dependent transferases"/>
    <property type="match status" value="1"/>
</dbReference>
<keyword evidence="6" id="KW-0663">Pyridoxal phosphate</keyword>
<dbReference type="PANTHER" id="PTHR42885">
    <property type="entry name" value="HISTIDINOL-PHOSPHATE AMINOTRANSFERASE-RELATED"/>
    <property type="match status" value="1"/>
</dbReference>
<evidence type="ECO:0000259" key="10">
    <source>
        <dbReference type="Pfam" id="PF00155"/>
    </source>
</evidence>
<dbReference type="InterPro" id="IPR015422">
    <property type="entry name" value="PyrdxlP-dep_Trfase_small"/>
</dbReference>
<evidence type="ECO:0000256" key="7">
    <source>
        <dbReference type="ARBA" id="ARBA00023239"/>
    </source>
</evidence>
<dbReference type="InterPro" id="IPR015421">
    <property type="entry name" value="PyrdxlP-dep_Trfase_major"/>
</dbReference>
<comment type="pathway">
    <text evidence="3">Cofactor biosynthesis; adenosylcobalamin biosynthesis.</text>
</comment>
<evidence type="ECO:0000256" key="3">
    <source>
        <dbReference type="ARBA" id="ARBA00004953"/>
    </source>
</evidence>